<dbReference type="Pfam" id="PF07669">
    <property type="entry name" value="Eco57I"/>
    <property type="match status" value="1"/>
</dbReference>
<evidence type="ECO:0000313" key="8">
    <source>
        <dbReference type="EMBL" id="UWM56285.1"/>
    </source>
</evidence>
<dbReference type="GO" id="GO:0032259">
    <property type="term" value="P:methylation"/>
    <property type="evidence" value="ECO:0007669"/>
    <property type="project" value="UniProtKB-KW"/>
</dbReference>
<evidence type="ECO:0000256" key="5">
    <source>
        <dbReference type="ARBA" id="ARBA00047942"/>
    </source>
</evidence>
<dbReference type="InterPro" id="IPR029063">
    <property type="entry name" value="SAM-dependent_MTases_sf"/>
</dbReference>
<dbReference type="PANTHER" id="PTHR33841:SF1">
    <property type="entry name" value="DNA METHYLTRANSFERASE A"/>
    <property type="match status" value="1"/>
</dbReference>
<dbReference type="GeneID" id="74942417"/>
<keyword evidence="3" id="KW-0808">Transferase</keyword>
<evidence type="ECO:0000256" key="2">
    <source>
        <dbReference type="ARBA" id="ARBA00022603"/>
    </source>
</evidence>
<dbReference type="EMBL" id="CP104003">
    <property type="protein sequence ID" value="UWM56285.1"/>
    <property type="molecule type" value="Genomic_DNA"/>
</dbReference>
<dbReference type="EC" id="2.1.1.72" evidence="1"/>
<evidence type="ECO:0000313" key="9">
    <source>
        <dbReference type="Proteomes" id="UP001057580"/>
    </source>
</evidence>
<dbReference type="SUPFAM" id="SSF53335">
    <property type="entry name" value="S-adenosyl-L-methionine-dependent methyltransferases"/>
    <property type="match status" value="1"/>
</dbReference>
<dbReference type="Proteomes" id="UP001057580">
    <property type="component" value="Chromosome"/>
</dbReference>
<evidence type="ECO:0000256" key="3">
    <source>
        <dbReference type="ARBA" id="ARBA00022679"/>
    </source>
</evidence>
<dbReference type="GO" id="GO:0003676">
    <property type="term" value="F:nucleic acid binding"/>
    <property type="evidence" value="ECO:0007669"/>
    <property type="project" value="InterPro"/>
</dbReference>
<gene>
    <name evidence="8" type="ORF">N0B31_08305</name>
</gene>
<dbReference type="PRINTS" id="PR00507">
    <property type="entry name" value="N12N6MTFRASE"/>
</dbReference>
<dbReference type="InterPro" id="IPR002052">
    <property type="entry name" value="DNA_methylase_N6_adenine_CS"/>
</dbReference>
<dbReference type="RefSeq" id="WP_260643399.1">
    <property type="nucleotide sequence ID" value="NZ_CP104003.1"/>
</dbReference>
<accession>A0A9E7R5I3</accession>
<organism evidence="8 9">
    <name type="scientific">Salinirubellus salinus</name>
    <dbReference type="NCBI Taxonomy" id="1364945"/>
    <lineage>
        <taxon>Archaea</taxon>
        <taxon>Methanobacteriati</taxon>
        <taxon>Methanobacteriota</taxon>
        <taxon>Stenosarchaea group</taxon>
        <taxon>Halobacteria</taxon>
        <taxon>Halobacteriales</taxon>
        <taxon>Natronomonadaceae</taxon>
        <taxon>Salinirubellus</taxon>
    </lineage>
</organism>
<dbReference type="GO" id="GO:0006304">
    <property type="term" value="P:DNA modification"/>
    <property type="evidence" value="ECO:0007669"/>
    <property type="project" value="InterPro"/>
</dbReference>
<dbReference type="GO" id="GO:0009007">
    <property type="term" value="F:site-specific DNA-methyltransferase (adenine-specific) activity"/>
    <property type="evidence" value="ECO:0007669"/>
    <property type="project" value="UniProtKB-EC"/>
</dbReference>
<dbReference type="REBASE" id="661231">
    <property type="entry name" value="Ssa35S2ORF8305P"/>
</dbReference>
<name>A0A9E7R5I3_9EURY</name>
<keyword evidence="9" id="KW-1185">Reference proteome</keyword>
<proteinExistence type="predicted"/>
<evidence type="ECO:0000256" key="1">
    <source>
        <dbReference type="ARBA" id="ARBA00011900"/>
    </source>
</evidence>
<evidence type="ECO:0000259" key="7">
    <source>
        <dbReference type="Pfam" id="PF07669"/>
    </source>
</evidence>
<evidence type="ECO:0000256" key="4">
    <source>
        <dbReference type="ARBA" id="ARBA00022691"/>
    </source>
</evidence>
<dbReference type="Gene3D" id="3.40.50.150">
    <property type="entry name" value="Vaccinia Virus protein VP39"/>
    <property type="match status" value="1"/>
</dbReference>
<reference evidence="8" key="1">
    <citation type="submission" date="2022-09" db="EMBL/GenBank/DDBJ databases">
        <title>Diverse halophilic archaea isolated from saline environments.</title>
        <authorList>
            <person name="Cui H.-L."/>
        </authorList>
    </citation>
    <scope>NUCLEOTIDE SEQUENCE</scope>
    <source>
        <strain evidence="8">ZS-35-S2</strain>
    </source>
</reference>
<comment type="catalytic activity">
    <reaction evidence="5">
        <text>a 2'-deoxyadenosine in DNA + S-adenosyl-L-methionine = an N(6)-methyl-2'-deoxyadenosine in DNA + S-adenosyl-L-homocysteine + H(+)</text>
        <dbReference type="Rhea" id="RHEA:15197"/>
        <dbReference type="Rhea" id="RHEA-COMP:12418"/>
        <dbReference type="Rhea" id="RHEA-COMP:12419"/>
        <dbReference type="ChEBI" id="CHEBI:15378"/>
        <dbReference type="ChEBI" id="CHEBI:57856"/>
        <dbReference type="ChEBI" id="CHEBI:59789"/>
        <dbReference type="ChEBI" id="CHEBI:90615"/>
        <dbReference type="ChEBI" id="CHEBI:90616"/>
        <dbReference type="EC" id="2.1.1.72"/>
    </reaction>
</comment>
<dbReference type="PANTHER" id="PTHR33841">
    <property type="entry name" value="DNA METHYLTRANSFERASE YEEA-RELATED"/>
    <property type="match status" value="1"/>
</dbReference>
<protein>
    <recommendedName>
        <fullName evidence="1">site-specific DNA-methyltransferase (adenine-specific)</fullName>
        <ecNumber evidence="1">2.1.1.72</ecNumber>
    </recommendedName>
</protein>
<dbReference type="KEGG" id="ssai:N0B31_08305"/>
<dbReference type="InterPro" id="IPR050953">
    <property type="entry name" value="N4_N6_ade-DNA_methylase"/>
</dbReference>
<feature type="domain" description="Type II methyltransferase M.TaqI-like" evidence="7">
    <location>
        <begin position="376"/>
        <end position="521"/>
    </location>
</feature>
<keyword evidence="4" id="KW-0949">S-adenosyl-L-methionine</keyword>
<evidence type="ECO:0000256" key="6">
    <source>
        <dbReference type="SAM" id="MobiDB-lite"/>
    </source>
</evidence>
<sequence length="1025" mass="112847">MSEQYASADADADGLAERLRDRIYDEVVPRLAGALVDAQGLSEPTRDELDATYRATLVLCYRLLFLAHAEARGHLPRGRNSTYDRYSLGGIASELAAGTTFGRRPTLWERVQTLTRGVHEGAPEMGVPAYGGRLLSADPEVNEAGARLARVELSDAAFGPALEGLLVDDPPEGRATPVDFGAVDVRELGVVHERLLESDLSVADTDLTTEPRRGDEQYVPADADDPVVVEAGEVYLHGHSGERKATGAYYTPPRFVEHLLEYSLDPALEAHLDRVDRVRERDGETAASDALFEFAVADVAMGSGHFLLGAVEHVTAAFRAYLRANPLPGVERELDDLAARAETALANAAAETNAEAVSRSEVDRRRLLRRAVASRCLYGVDLDGLAAELARLSLWVDTFVPGLPLDDFASTLRTGDSLAGVGTLDEVPDTLRVDDPVHHRDDLAATRARFDVLAAARVDDDIDPSAVDSTVPDPRDTPTYEAAEAALGSTDPLHFPVAFPEVFGDGGGFDVVVGNPPWEEAVLEADEFWARYVPGLRGRSQGDQERLKTRLRAERPDLVAEFERERATQERRRRTLANGPYPGMGTGDPDTYKAFCWRFWDLLRDGGYLGVVLPRSALVAAGSASFRRTLLTEGTVTDATLLENTSGWVFDGVAEQYTVALLAARKSPPGPDDTLPLRGPFTDAESYERGLDAGPYRFDPERALHWTGTASFPRLPDDPRSVAAFAQQARHPPLGLDDPDTWRARPHTELHATGDKTAADGSRVMTFPEDPPVDHWPVYRGGSFTHWVPDTGERYAWIAPEVARAYLQEQRENSYRYAGSRSAFSEMDESWVHDPETLPCLAPRVAFRDIARSSDPRTIVSALVPPETVLTNKAPYFLWPRGDERDEAYLLGVTSSIPFDWYARRFVELGVNYHILNALPVPRPGRGAPLRRRVVELAGRLAAVDDRYAEWATAVGVDCGPLDDTTRRESVHELDAVVAHLYGLSREHLEVVFDTFREDDSLAERRDAVLGWYDEWCDAGRAVDE</sequence>
<dbReference type="AlphaFoldDB" id="A0A9E7R5I3"/>
<keyword evidence="2" id="KW-0489">Methyltransferase</keyword>
<feature type="region of interest" description="Disordered" evidence="6">
    <location>
        <begin position="564"/>
        <end position="584"/>
    </location>
</feature>
<dbReference type="InterPro" id="IPR011639">
    <property type="entry name" value="MethylTrfase_TaqI-like_dom"/>
</dbReference>
<dbReference type="PROSITE" id="PS00092">
    <property type="entry name" value="N6_MTASE"/>
    <property type="match status" value="1"/>
</dbReference>